<sequence>MDLQAITTQALTTIDTLSAQLQDLQTQQTTLLTSLRLTQQALPPPATAQITPILTQLPHYEQKLARLKQQMTSASQQVENLKRRSEQAKVRRGRNLERIKEVRGREREADRTVLRARVVTVREGGSGTGTPERVGSPALSIGEGAASPVGSMETSTTEMGSVRKITRKKKKVRQVVMD</sequence>
<gene>
    <name evidence="3" type="ORF">BJ508DRAFT_325285</name>
</gene>
<organism evidence="3 4">
    <name type="scientific">Ascobolus immersus RN42</name>
    <dbReference type="NCBI Taxonomy" id="1160509"/>
    <lineage>
        <taxon>Eukaryota</taxon>
        <taxon>Fungi</taxon>
        <taxon>Dikarya</taxon>
        <taxon>Ascomycota</taxon>
        <taxon>Pezizomycotina</taxon>
        <taxon>Pezizomycetes</taxon>
        <taxon>Pezizales</taxon>
        <taxon>Ascobolaceae</taxon>
        <taxon>Ascobolus</taxon>
    </lineage>
</organism>
<feature type="compositionally biased region" description="Basic residues" evidence="2">
    <location>
        <begin position="164"/>
        <end position="178"/>
    </location>
</feature>
<dbReference type="Proteomes" id="UP000275078">
    <property type="component" value="Unassembled WGS sequence"/>
</dbReference>
<dbReference type="AlphaFoldDB" id="A0A3N4I8Z1"/>
<dbReference type="Pfam" id="PF14712">
    <property type="entry name" value="Snapin_Pallidin"/>
    <property type="match status" value="1"/>
</dbReference>
<accession>A0A3N4I8Z1</accession>
<reference evidence="3 4" key="1">
    <citation type="journal article" date="2018" name="Nat. Ecol. Evol.">
        <title>Pezizomycetes genomes reveal the molecular basis of ectomycorrhizal truffle lifestyle.</title>
        <authorList>
            <person name="Murat C."/>
            <person name="Payen T."/>
            <person name="Noel B."/>
            <person name="Kuo A."/>
            <person name="Morin E."/>
            <person name="Chen J."/>
            <person name="Kohler A."/>
            <person name="Krizsan K."/>
            <person name="Balestrini R."/>
            <person name="Da Silva C."/>
            <person name="Montanini B."/>
            <person name="Hainaut M."/>
            <person name="Levati E."/>
            <person name="Barry K.W."/>
            <person name="Belfiori B."/>
            <person name="Cichocki N."/>
            <person name="Clum A."/>
            <person name="Dockter R.B."/>
            <person name="Fauchery L."/>
            <person name="Guy J."/>
            <person name="Iotti M."/>
            <person name="Le Tacon F."/>
            <person name="Lindquist E.A."/>
            <person name="Lipzen A."/>
            <person name="Malagnac F."/>
            <person name="Mello A."/>
            <person name="Molinier V."/>
            <person name="Miyauchi S."/>
            <person name="Poulain J."/>
            <person name="Riccioni C."/>
            <person name="Rubini A."/>
            <person name="Sitrit Y."/>
            <person name="Splivallo R."/>
            <person name="Traeger S."/>
            <person name="Wang M."/>
            <person name="Zifcakova L."/>
            <person name="Wipf D."/>
            <person name="Zambonelli A."/>
            <person name="Paolocci F."/>
            <person name="Nowrousian M."/>
            <person name="Ottonello S."/>
            <person name="Baldrian P."/>
            <person name="Spatafora J.W."/>
            <person name="Henrissat B."/>
            <person name="Nagy L.G."/>
            <person name="Aury J.M."/>
            <person name="Wincker P."/>
            <person name="Grigoriev I.V."/>
            <person name="Bonfante P."/>
            <person name="Martin F.M."/>
        </authorList>
    </citation>
    <scope>NUCLEOTIDE SEQUENCE [LARGE SCALE GENOMIC DNA]</scope>
    <source>
        <strain evidence="3 4">RN42</strain>
    </source>
</reference>
<dbReference type="EMBL" id="ML119670">
    <property type="protein sequence ID" value="RPA82539.1"/>
    <property type="molecule type" value="Genomic_DNA"/>
</dbReference>
<evidence type="ECO:0000256" key="2">
    <source>
        <dbReference type="SAM" id="MobiDB-lite"/>
    </source>
</evidence>
<evidence type="ECO:0008006" key="5">
    <source>
        <dbReference type="Google" id="ProtNLM"/>
    </source>
</evidence>
<proteinExistence type="predicted"/>
<evidence type="ECO:0000313" key="3">
    <source>
        <dbReference type="EMBL" id="RPA82539.1"/>
    </source>
</evidence>
<evidence type="ECO:0000313" key="4">
    <source>
        <dbReference type="Proteomes" id="UP000275078"/>
    </source>
</evidence>
<protein>
    <recommendedName>
        <fullName evidence="5">DASH complex subunit SPC19</fullName>
    </recommendedName>
</protein>
<feature type="region of interest" description="Disordered" evidence="2">
    <location>
        <begin position="123"/>
        <end position="178"/>
    </location>
</feature>
<feature type="coiled-coil region" evidence="1">
    <location>
        <begin position="57"/>
        <end position="91"/>
    </location>
</feature>
<keyword evidence="4" id="KW-1185">Reference proteome</keyword>
<name>A0A3N4I8Z1_ASCIM</name>
<dbReference type="InterPro" id="IPR028119">
    <property type="entry name" value="Snapin/Pallidin/Snn1"/>
</dbReference>
<keyword evidence="1" id="KW-0175">Coiled coil</keyword>
<evidence type="ECO:0000256" key="1">
    <source>
        <dbReference type="SAM" id="Coils"/>
    </source>
</evidence>